<proteinExistence type="inferred from homology"/>
<accession>G0LJ42</accession>
<dbReference type="KEGG" id="hwc:Hqrw_2790"/>
<dbReference type="SUPFAM" id="SSF51735">
    <property type="entry name" value="NAD(P)-binding Rossmann-fold domains"/>
    <property type="match status" value="1"/>
</dbReference>
<protein>
    <submittedName>
        <fullName evidence="3">GalE family epimerase/dehydratase</fullName>
    </submittedName>
</protein>
<dbReference type="RefSeq" id="WP_014556191.1">
    <property type="nucleotide sequence ID" value="NC_017459.1"/>
</dbReference>
<organism evidence="3 4">
    <name type="scientific">Haloquadratum walsbyi (strain DSM 16854 / JCM 12705 / C23)</name>
    <dbReference type="NCBI Taxonomy" id="768065"/>
    <lineage>
        <taxon>Archaea</taxon>
        <taxon>Methanobacteriati</taxon>
        <taxon>Methanobacteriota</taxon>
        <taxon>Stenosarchaea group</taxon>
        <taxon>Halobacteria</taxon>
        <taxon>Halobacteriales</taxon>
        <taxon>Haloferacaceae</taxon>
        <taxon>Haloquadratum</taxon>
    </lineage>
</organism>
<dbReference type="Gene3D" id="3.90.25.10">
    <property type="entry name" value="UDP-galactose 4-epimerase, domain 1"/>
    <property type="match status" value="2"/>
</dbReference>
<dbReference type="AlphaFoldDB" id="G0LJ42"/>
<dbReference type="EMBL" id="FR746099">
    <property type="protein sequence ID" value="CCC40610.1"/>
    <property type="molecule type" value="Genomic_DNA"/>
</dbReference>
<evidence type="ECO:0000256" key="1">
    <source>
        <dbReference type="ARBA" id="ARBA00007637"/>
    </source>
</evidence>
<evidence type="ECO:0000313" key="3">
    <source>
        <dbReference type="EMBL" id="CCC40610.1"/>
    </source>
</evidence>
<dbReference type="InterPro" id="IPR001509">
    <property type="entry name" value="Epimerase_deHydtase"/>
</dbReference>
<gene>
    <name evidence="3" type="ordered locus">Hqrw_2790</name>
</gene>
<dbReference type="PANTHER" id="PTHR43000">
    <property type="entry name" value="DTDP-D-GLUCOSE 4,6-DEHYDRATASE-RELATED"/>
    <property type="match status" value="1"/>
</dbReference>
<name>G0LJ42_HALWC</name>
<evidence type="ECO:0000259" key="2">
    <source>
        <dbReference type="Pfam" id="PF01370"/>
    </source>
</evidence>
<reference evidence="3 4" key="1">
    <citation type="journal article" date="2011" name="PLoS ONE">
        <title>Haloquadratum walsbyi: limited diversity in a global pond.</title>
        <authorList>
            <person name="Dyall-Smith M."/>
            <person name="Pfeiffer F."/>
            <person name="Klee K."/>
            <person name="Palm P."/>
            <person name="Gross K."/>
            <person name="Schuster S.C."/>
            <person name="Rampp M."/>
            <person name="Oesterhelt D."/>
        </authorList>
    </citation>
    <scope>NUCLEOTIDE SEQUENCE [LARGE SCALE GENOMIC DNA]</scope>
    <source>
        <strain evidence="4">DSM 16854 / JCM 12705 / C23</strain>
    </source>
</reference>
<dbReference type="HOGENOM" id="CLU_007383_1_7_2"/>
<dbReference type="Gene3D" id="3.40.50.720">
    <property type="entry name" value="NAD(P)-binding Rossmann-like Domain"/>
    <property type="match status" value="1"/>
</dbReference>
<dbReference type="Proteomes" id="UP000007954">
    <property type="component" value="Chromosome"/>
</dbReference>
<dbReference type="GeneID" id="12447538"/>
<sequence>METETETESKIEAKADNHLDTDAGIDLDISKSLTLRNQTIVVTGGAGLVGSHLAERLSKANDVIIADDLSKGTRDQIPDNTAFVEADMTDSNEVESVITSDVDIVFHLAAYTDTNFAEPRQLFEENSDMTYNILEQAAAVGVDGVAFTSSSTVYGEAPRPTPEDYAPLEPISVYGASKLADEGLLSTYAHTKSLTVWCFRFANIVGPRQRGNVIPDFIQKLLAEPETLTILGDGRQEKSYLYVTECVDAICHIVEYTDEPMNIYNIGTETTTSVTKIADIVSDVMDLDPTYNYTGGDRGWDGDVPRMRLSVEKLRKIGWNADTESDAAVRHAAKELYKELN</sequence>
<dbReference type="InterPro" id="IPR036291">
    <property type="entry name" value="NAD(P)-bd_dom_sf"/>
</dbReference>
<evidence type="ECO:0000313" key="4">
    <source>
        <dbReference type="Proteomes" id="UP000007954"/>
    </source>
</evidence>
<comment type="similarity">
    <text evidence="1">Belongs to the NAD(P)-dependent epimerase/dehydratase family.</text>
</comment>
<feature type="domain" description="NAD-dependent epimerase/dehydratase" evidence="2">
    <location>
        <begin position="40"/>
        <end position="267"/>
    </location>
</feature>
<dbReference type="Pfam" id="PF01370">
    <property type="entry name" value="Epimerase"/>
    <property type="match status" value="1"/>
</dbReference>